<name>A0A846MUB4_9PROT</name>
<evidence type="ECO:0000256" key="3">
    <source>
        <dbReference type="ARBA" id="ARBA00023163"/>
    </source>
</evidence>
<evidence type="ECO:0000256" key="1">
    <source>
        <dbReference type="ARBA" id="ARBA00023015"/>
    </source>
</evidence>
<gene>
    <name evidence="6" type="ORF">FHS83_000137</name>
</gene>
<evidence type="ECO:0000259" key="4">
    <source>
        <dbReference type="PROSITE" id="PS50112"/>
    </source>
</evidence>
<dbReference type="InterPro" id="IPR036390">
    <property type="entry name" value="WH_DNA-bd_sf"/>
</dbReference>
<dbReference type="PANTHER" id="PTHR43537:SF49">
    <property type="entry name" value="TRANSCRIPTIONAL REGULATORY PROTEIN"/>
    <property type="match status" value="1"/>
</dbReference>
<accession>A0A846MUB4</accession>
<dbReference type="GO" id="GO:0003700">
    <property type="term" value="F:DNA-binding transcription factor activity"/>
    <property type="evidence" value="ECO:0007669"/>
    <property type="project" value="InterPro"/>
</dbReference>
<dbReference type="SMART" id="SM00895">
    <property type="entry name" value="FCD"/>
    <property type="match status" value="1"/>
</dbReference>
<reference evidence="6 7" key="1">
    <citation type="submission" date="2020-03" db="EMBL/GenBank/DDBJ databases">
        <title>Genomic Encyclopedia of Type Strains, Phase IV (KMG-IV): sequencing the most valuable type-strain genomes for metagenomic binning, comparative biology and taxonomic classification.</title>
        <authorList>
            <person name="Goeker M."/>
        </authorList>
    </citation>
    <scope>NUCLEOTIDE SEQUENCE [LARGE SCALE GENOMIC DNA]</scope>
    <source>
        <strain evidence="6 7">DSM 19867</strain>
    </source>
</reference>
<keyword evidence="7" id="KW-1185">Reference proteome</keyword>
<feature type="domain" description="PAS" evidence="4">
    <location>
        <begin position="29"/>
        <end position="88"/>
    </location>
</feature>
<keyword evidence="2 6" id="KW-0238">DNA-binding</keyword>
<dbReference type="PANTHER" id="PTHR43537">
    <property type="entry name" value="TRANSCRIPTIONAL REGULATOR, GNTR FAMILY"/>
    <property type="match status" value="1"/>
</dbReference>
<dbReference type="SUPFAM" id="SSF46785">
    <property type="entry name" value="Winged helix' DNA-binding domain"/>
    <property type="match status" value="1"/>
</dbReference>
<evidence type="ECO:0000256" key="2">
    <source>
        <dbReference type="ARBA" id="ARBA00023125"/>
    </source>
</evidence>
<dbReference type="PROSITE" id="PS50949">
    <property type="entry name" value="HTH_GNTR"/>
    <property type="match status" value="1"/>
</dbReference>
<proteinExistence type="predicted"/>
<dbReference type="InterPro" id="IPR011711">
    <property type="entry name" value="GntR_C"/>
</dbReference>
<evidence type="ECO:0000313" key="7">
    <source>
        <dbReference type="Proteomes" id="UP000570514"/>
    </source>
</evidence>
<dbReference type="Gene3D" id="1.20.120.530">
    <property type="entry name" value="GntR ligand-binding domain-like"/>
    <property type="match status" value="1"/>
</dbReference>
<dbReference type="InterPro" id="IPR036388">
    <property type="entry name" value="WH-like_DNA-bd_sf"/>
</dbReference>
<dbReference type="SUPFAM" id="SSF48008">
    <property type="entry name" value="GntR ligand-binding domain-like"/>
    <property type="match status" value="1"/>
</dbReference>
<dbReference type="InterPro" id="IPR000524">
    <property type="entry name" value="Tscrpt_reg_HTH_GntR"/>
</dbReference>
<dbReference type="Gene3D" id="1.10.10.10">
    <property type="entry name" value="Winged helix-like DNA-binding domain superfamily/Winged helix DNA-binding domain"/>
    <property type="match status" value="1"/>
</dbReference>
<evidence type="ECO:0000313" key="6">
    <source>
        <dbReference type="EMBL" id="NIK86819.1"/>
    </source>
</evidence>
<dbReference type="RefSeq" id="WP_167079865.1">
    <property type="nucleotide sequence ID" value="NZ_BAAADC010000001.1"/>
</dbReference>
<dbReference type="InterPro" id="IPR000014">
    <property type="entry name" value="PAS"/>
</dbReference>
<dbReference type="InterPro" id="IPR008920">
    <property type="entry name" value="TF_FadR/GntR_C"/>
</dbReference>
<sequence>MRARVSEDIRRQIEKDIADGRLVPGDKVDEQYLSKRFSVSRTPAREALFALAADGLIVFRSRKGTEVSGVSPQEAIGMVEVLTALEAEAAGLSSRRMTESDRSSLRNLHLQAETAVRSGDTATYAKYNADFHAAIYAGARNEYLTREITGRLRTRVYRQISLSRRASLSASWLEHAAIVEAIMICDEASARQTMRTHISAGGTLFADMVSSITSHHRADRP</sequence>
<dbReference type="GO" id="GO:0003677">
    <property type="term" value="F:DNA binding"/>
    <property type="evidence" value="ECO:0007669"/>
    <property type="project" value="UniProtKB-KW"/>
</dbReference>
<protein>
    <submittedName>
        <fullName evidence="6">DNA-binding GntR family transcriptional regulator</fullName>
    </submittedName>
</protein>
<comment type="caution">
    <text evidence="6">The sequence shown here is derived from an EMBL/GenBank/DDBJ whole genome shotgun (WGS) entry which is preliminary data.</text>
</comment>
<keyword evidence="1" id="KW-0805">Transcription regulation</keyword>
<dbReference type="PROSITE" id="PS50112">
    <property type="entry name" value="PAS"/>
    <property type="match status" value="1"/>
</dbReference>
<dbReference type="Pfam" id="PF07729">
    <property type="entry name" value="FCD"/>
    <property type="match status" value="1"/>
</dbReference>
<dbReference type="Pfam" id="PF00392">
    <property type="entry name" value="GntR"/>
    <property type="match status" value="1"/>
</dbReference>
<dbReference type="EMBL" id="JAASRM010000001">
    <property type="protein sequence ID" value="NIK86819.1"/>
    <property type="molecule type" value="Genomic_DNA"/>
</dbReference>
<keyword evidence="3" id="KW-0804">Transcription</keyword>
<dbReference type="Proteomes" id="UP000570514">
    <property type="component" value="Unassembled WGS sequence"/>
</dbReference>
<dbReference type="CDD" id="cd07377">
    <property type="entry name" value="WHTH_GntR"/>
    <property type="match status" value="1"/>
</dbReference>
<dbReference type="SMART" id="SM00345">
    <property type="entry name" value="HTH_GNTR"/>
    <property type="match status" value="1"/>
</dbReference>
<feature type="domain" description="HTH gntR-type" evidence="5">
    <location>
        <begin position="3"/>
        <end position="70"/>
    </location>
</feature>
<dbReference type="AlphaFoldDB" id="A0A846MUB4"/>
<evidence type="ECO:0000259" key="5">
    <source>
        <dbReference type="PROSITE" id="PS50949"/>
    </source>
</evidence>
<organism evidence="6 7">
    <name type="scientific">Rhizomicrobium palustre</name>
    <dbReference type="NCBI Taxonomy" id="189966"/>
    <lineage>
        <taxon>Bacteria</taxon>
        <taxon>Pseudomonadati</taxon>
        <taxon>Pseudomonadota</taxon>
        <taxon>Alphaproteobacteria</taxon>
        <taxon>Micropepsales</taxon>
        <taxon>Micropepsaceae</taxon>
        <taxon>Rhizomicrobium</taxon>
    </lineage>
</organism>